<protein>
    <submittedName>
        <fullName evidence="1">Uncharacterized protein</fullName>
    </submittedName>
</protein>
<name>A0A0A9H6H3_ARUDO</name>
<organism evidence="1">
    <name type="scientific">Arundo donax</name>
    <name type="common">Giant reed</name>
    <name type="synonym">Donax arundinaceus</name>
    <dbReference type="NCBI Taxonomy" id="35708"/>
    <lineage>
        <taxon>Eukaryota</taxon>
        <taxon>Viridiplantae</taxon>
        <taxon>Streptophyta</taxon>
        <taxon>Embryophyta</taxon>
        <taxon>Tracheophyta</taxon>
        <taxon>Spermatophyta</taxon>
        <taxon>Magnoliopsida</taxon>
        <taxon>Liliopsida</taxon>
        <taxon>Poales</taxon>
        <taxon>Poaceae</taxon>
        <taxon>PACMAD clade</taxon>
        <taxon>Arundinoideae</taxon>
        <taxon>Arundineae</taxon>
        <taxon>Arundo</taxon>
    </lineage>
</organism>
<dbReference type="AlphaFoldDB" id="A0A0A9H6H3"/>
<accession>A0A0A9H6H3</accession>
<evidence type="ECO:0000313" key="1">
    <source>
        <dbReference type="EMBL" id="JAE28478.1"/>
    </source>
</evidence>
<proteinExistence type="predicted"/>
<reference evidence="1" key="2">
    <citation type="journal article" date="2015" name="Data Brief">
        <title>Shoot transcriptome of the giant reed, Arundo donax.</title>
        <authorList>
            <person name="Barrero R.A."/>
            <person name="Guerrero F.D."/>
            <person name="Moolhuijzen P."/>
            <person name="Goolsby J.A."/>
            <person name="Tidwell J."/>
            <person name="Bellgard S.E."/>
            <person name="Bellgard M.I."/>
        </authorList>
    </citation>
    <scope>NUCLEOTIDE SEQUENCE</scope>
    <source>
        <tissue evidence="1">Shoot tissue taken approximately 20 cm above the soil surface</tissue>
    </source>
</reference>
<dbReference type="EMBL" id="GBRH01169418">
    <property type="protein sequence ID" value="JAE28478.1"/>
    <property type="molecule type" value="Transcribed_RNA"/>
</dbReference>
<reference evidence="1" key="1">
    <citation type="submission" date="2014-09" db="EMBL/GenBank/DDBJ databases">
        <authorList>
            <person name="Magalhaes I.L.F."/>
            <person name="Oliveira U."/>
            <person name="Santos F.R."/>
            <person name="Vidigal T.H.D.A."/>
            <person name="Brescovit A.D."/>
            <person name="Santos A.J."/>
        </authorList>
    </citation>
    <scope>NUCLEOTIDE SEQUENCE</scope>
    <source>
        <tissue evidence="1">Shoot tissue taken approximately 20 cm above the soil surface</tissue>
    </source>
</reference>
<sequence>MASQRKILHFAGAHVFHSRLQGSKEAKGSVLRYGMKRHYIRVPSFAKS</sequence>